<proteinExistence type="predicted"/>
<organism evidence="1 2">
    <name type="scientific">Streptomyces parvus</name>
    <dbReference type="NCBI Taxonomy" id="66428"/>
    <lineage>
        <taxon>Bacteria</taxon>
        <taxon>Bacillati</taxon>
        <taxon>Actinomycetota</taxon>
        <taxon>Actinomycetes</taxon>
        <taxon>Kitasatosporales</taxon>
        <taxon>Streptomycetaceae</taxon>
        <taxon>Streptomyces</taxon>
    </lineage>
</organism>
<dbReference type="Proteomes" id="UP000469670">
    <property type="component" value="Unassembled WGS sequence"/>
</dbReference>
<accession>A0A7K3SAK2</accession>
<comment type="caution">
    <text evidence="1">The sequence shown here is derived from an EMBL/GenBank/DDBJ whole genome shotgun (WGS) entry which is preliminary data.</text>
</comment>
<protein>
    <submittedName>
        <fullName evidence="1">Uncharacterized protein</fullName>
    </submittedName>
</protein>
<evidence type="ECO:0000313" key="2">
    <source>
        <dbReference type="Proteomes" id="UP000469670"/>
    </source>
</evidence>
<name>A0A7K3SAK2_9ACTN</name>
<dbReference type="EMBL" id="JAAGMP010001840">
    <property type="protein sequence ID" value="NEC24565.1"/>
    <property type="molecule type" value="Genomic_DNA"/>
</dbReference>
<gene>
    <name evidence="1" type="ORF">G3I50_40905</name>
</gene>
<reference evidence="1 2" key="1">
    <citation type="submission" date="2020-01" db="EMBL/GenBank/DDBJ databases">
        <title>Insect and environment-associated Actinomycetes.</title>
        <authorList>
            <person name="Currrie C."/>
            <person name="Chevrette M."/>
            <person name="Carlson C."/>
            <person name="Stubbendieck R."/>
            <person name="Wendt-Pienkowski E."/>
        </authorList>
    </citation>
    <scope>NUCLEOTIDE SEQUENCE [LARGE SCALE GENOMIC DNA]</scope>
    <source>
        <strain evidence="1 2">SID7590</strain>
    </source>
</reference>
<feature type="non-terminal residue" evidence="1">
    <location>
        <position position="1"/>
    </location>
</feature>
<feature type="non-terminal residue" evidence="1">
    <location>
        <position position="182"/>
    </location>
</feature>
<evidence type="ECO:0000313" key="1">
    <source>
        <dbReference type="EMBL" id="NEC24565.1"/>
    </source>
</evidence>
<sequence>ASGPVPALRSEGGWLDVDGRAGLVIRGGRGPLAVYGDTIVLAEGGGTGPLLVEGHCGVSADGLRELARRPVPTAGDEKVRAAVTDGHLSLFNLSDRAARTPVTLVQEGRRREVYEGEQVVTRDGLRYEARLEAASALLLPPRFTLVPLSGRSLPNGLRVEVVDAATVRLTGPVCRVRVEAQG</sequence>
<dbReference type="AlphaFoldDB" id="A0A7K3SAK2"/>